<evidence type="ECO:0000313" key="2">
    <source>
        <dbReference type="EMBL" id="GLS02511.1"/>
    </source>
</evidence>
<name>A0ABQ6BKS6_9CAUL</name>
<dbReference type="Pfam" id="PF07238">
    <property type="entry name" value="PilZ"/>
    <property type="match status" value="1"/>
</dbReference>
<protein>
    <recommendedName>
        <fullName evidence="1">PilZ domain-containing protein</fullName>
    </recommendedName>
</protein>
<comment type="caution">
    <text evidence="2">The sequence shown here is derived from an EMBL/GenBank/DDBJ whole genome shotgun (WGS) entry which is preliminary data.</text>
</comment>
<evidence type="ECO:0000313" key="3">
    <source>
        <dbReference type="Proteomes" id="UP001156921"/>
    </source>
</evidence>
<dbReference type="SUPFAM" id="SSF141371">
    <property type="entry name" value="PilZ domain-like"/>
    <property type="match status" value="1"/>
</dbReference>
<evidence type="ECO:0000259" key="1">
    <source>
        <dbReference type="Pfam" id="PF07238"/>
    </source>
</evidence>
<dbReference type="EMBL" id="BSOY01000074">
    <property type="protein sequence ID" value="GLS02511.1"/>
    <property type="molecule type" value="Genomic_DNA"/>
</dbReference>
<reference evidence="3" key="1">
    <citation type="journal article" date="2019" name="Int. J. Syst. Evol. Microbiol.">
        <title>The Global Catalogue of Microorganisms (GCM) 10K type strain sequencing project: providing services to taxonomists for standard genome sequencing and annotation.</title>
        <authorList>
            <consortium name="The Broad Institute Genomics Platform"/>
            <consortium name="The Broad Institute Genome Sequencing Center for Infectious Disease"/>
            <person name="Wu L."/>
            <person name="Ma J."/>
        </authorList>
    </citation>
    <scope>NUCLEOTIDE SEQUENCE [LARGE SCALE GENOMIC DNA]</scope>
    <source>
        <strain evidence="3">NBRC 110107</strain>
    </source>
</reference>
<proteinExistence type="predicted"/>
<dbReference type="RefSeq" id="WP_284223380.1">
    <property type="nucleotide sequence ID" value="NZ_BSOY01000074.1"/>
</dbReference>
<organism evidence="2 3">
    <name type="scientific">Brevundimonas denitrificans</name>
    <dbReference type="NCBI Taxonomy" id="1443434"/>
    <lineage>
        <taxon>Bacteria</taxon>
        <taxon>Pseudomonadati</taxon>
        <taxon>Pseudomonadota</taxon>
        <taxon>Alphaproteobacteria</taxon>
        <taxon>Caulobacterales</taxon>
        <taxon>Caulobacteraceae</taxon>
        <taxon>Brevundimonas</taxon>
    </lineage>
</organism>
<gene>
    <name evidence="2" type="ORF">GCM10007859_25350</name>
</gene>
<accession>A0ABQ6BKS6</accession>
<keyword evidence="3" id="KW-1185">Reference proteome</keyword>
<sequence length="88" mass="9531">MTAPDAPTADARRRPRPRVAMRGQILHGMHRECADVVIRNLTDGGAKVRLTAATGVQITGPLTLRIASVDRPCVVAWQSGDEVGLRFE</sequence>
<dbReference type="InterPro" id="IPR009875">
    <property type="entry name" value="PilZ_domain"/>
</dbReference>
<dbReference type="Proteomes" id="UP001156921">
    <property type="component" value="Unassembled WGS sequence"/>
</dbReference>
<feature type="domain" description="PilZ" evidence="1">
    <location>
        <begin position="12"/>
        <end position="87"/>
    </location>
</feature>